<keyword evidence="1" id="KW-1133">Transmembrane helix</keyword>
<reference evidence="2 3" key="1">
    <citation type="submission" date="2015-06" db="EMBL/GenBank/DDBJ databases">
        <title>Improved classification and identification of acetic acid bacteria using matrix-assisted laser desorption/ionization time-of-flight mass spectrometry; Gluconobacter nephelii and Gluconobacter uchimurae are later heterotypic synonyms of Gluconobacter japonicus and Gluconobacter oxydans, respectively.</title>
        <authorList>
            <person name="Li L."/>
            <person name="Cleenwerck I."/>
            <person name="De Vuyst L."/>
            <person name="Vandamme P."/>
        </authorList>
    </citation>
    <scope>NUCLEOTIDE SEQUENCE [LARGE SCALE GENOMIC DNA]</scope>
    <source>
        <strain evidence="2 3">LMG 1625</strain>
    </source>
</reference>
<dbReference type="PATRIC" id="fig|178900.5.peg.1780"/>
<accession>A0A149Q3V6</accession>
<keyword evidence="1" id="KW-0812">Transmembrane</keyword>
<protein>
    <submittedName>
        <fullName evidence="2">Uncharacterized protein</fullName>
    </submittedName>
</protein>
<dbReference type="Proteomes" id="UP000075473">
    <property type="component" value="Unassembled WGS sequence"/>
</dbReference>
<name>A0A149Q3V6_9PROT</name>
<feature type="transmembrane region" description="Helical" evidence="1">
    <location>
        <begin position="17"/>
        <end position="37"/>
    </location>
</feature>
<evidence type="ECO:0000256" key="1">
    <source>
        <dbReference type="SAM" id="Phobius"/>
    </source>
</evidence>
<gene>
    <name evidence="2" type="ORF">AD928_12215</name>
</gene>
<proteinExistence type="predicted"/>
<dbReference type="AlphaFoldDB" id="A0A149Q3V6"/>
<organism evidence="2 3">
    <name type="scientific">Acetobacter cerevisiae</name>
    <dbReference type="NCBI Taxonomy" id="178900"/>
    <lineage>
        <taxon>Bacteria</taxon>
        <taxon>Pseudomonadati</taxon>
        <taxon>Pseudomonadota</taxon>
        <taxon>Alphaproteobacteria</taxon>
        <taxon>Acetobacterales</taxon>
        <taxon>Acetobacteraceae</taxon>
        <taxon>Acetobacter</taxon>
    </lineage>
</organism>
<sequence>MTVQALRSWTEPGLQTVWHFLFLPHFITPGTVFCRYLRIYAEHLKNMTWQSFVGLYFTIAFTASNSSAQLLHKWRFSAVFSAFLICVP</sequence>
<evidence type="ECO:0000313" key="2">
    <source>
        <dbReference type="EMBL" id="KXU91962.1"/>
    </source>
</evidence>
<comment type="caution">
    <text evidence="2">The sequence shown here is derived from an EMBL/GenBank/DDBJ whole genome shotgun (WGS) entry which is preliminary data.</text>
</comment>
<keyword evidence="1" id="KW-0472">Membrane</keyword>
<evidence type="ECO:0000313" key="3">
    <source>
        <dbReference type="Proteomes" id="UP000075473"/>
    </source>
</evidence>
<dbReference type="EMBL" id="LHZA01000156">
    <property type="protein sequence ID" value="KXU91962.1"/>
    <property type="molecule type" value="Genomic_DNA"/>
</dbReference>